<accession>A0ABW1FGS0</accession>
<dbReference type="EMBL" id="JBHSPW010000002">
    <property type="protein sequence ID" value="MFC5892043.1"/>
    <property type="molecule type" value="Genomic_DNA"/>
</dbReference>
<keyword evidence="2" id="KW-1185">Reference proteome</keyword>
<dbReference type="RefSeq" id="WP_345092423.1">
    <property type="nucleotide sequence ID" value="NZ_BAAAWG010000022.1"/>
</dbReference>
<protein>
    <submittedName>
        <fullName evidence="1">Uncharacterized protein</fullName>
    </submittedName>
</protein>
<name>A0ABW1FGS0_9ACTN</name>
<evidence type="ECO:0000313" key="1">
    <source>
        <dbReference type="EMBL" id="MFC5892043.1"/>
    </source>
</evidence>
<gene>
    <name evidence="1" type="ORF">ACFP3M_04295</name>
</gene>
<dbReference type="Proteomes" id="UP001596241">
    <property type="component" value="Unassembled WGS sequence"/>
</dbReference>
<reference evidence="2" key="1">
    <citation type="journal article" date="2019" name="Int. J. Syst. Evol. Microbiol.">
        <title>The Global Catalogue of Microorganisms (GCM) 10K type strain sequencing project: providing services to taxonomists for standard genome sequencing and annotation.</title>
        <authorList>
            <consortium name="The Broad Institute Genomics Platform"/>
            <consortium name="The Broad Institute Genome Sequencing Center for Infectious Disease"/>
            <person name="Wu L."/>
            <person name="Ma J."/>
        </authorList>
    </citation>
    <scope>NUCLEOTIDE SEQUENCE [LARGE SCALE GENOMIC DNA]</scope>
    <source>
        <strain evidence="2">CGMCC 1.15809</strain>
    </source>
</reference>
<organism evidence="1 2">
    <name type="scientific">Streptomyces ramulosus</name>
    <dbReference type="NCBI Taxonomy" id="47762"/>
    <lineage>
        <taxon>Bacteria</taxon>
        <taxon>Bacillati</taxon>
        <taxon>Actinomycetota</taxon>
        <taxon>Actinomycetes</taxon>
        <taxon>Kitasatosporales</taxon>
        <taxon>Streptomycetaceae</taxon>
        <taxon>Streptomyces</taxon>
    </lineage>
</organism>
<comment type="caution">
    <text evidence="1">The sequence shown here is derived from an EMBL/GenBank/DDBJ whole genome shotgun (WGS) entry which is preliminary data.</text>
</comment>
<sequence length="105" mass="11527">MTYEPSDLVKEGARKINYLAEELTNGRGAFENADNAVRVFKYLQQISEHMPLLLSRASSVLEQTARNPEHAAEAARCVGEAVTSATTLAAHLEKAQQAARDARRT</sequence>
<evidence type="ECO:0000313" key="2">
    <source>
        <dbReference type="Proteomes" id="UP001596241"/>
    </source>
</evidence>
<proteinExistence type="predicted"/>